<evidence type="ECO:0000313" key="2">
    <source>
        <dbReference type="EMBL" id="KYG80148.1"/>
    </source>
</evidence>
<protein>
    <recommendedName>
        <fullName evidence="4">SGNH hydrolase-type esterase domain-containing protein</fullName>
    </recommendedName>
</protein>
<gene>
    <name evidence="2" type="ORF">MB14_16535</name>
</gene>
<dbReference type="AlphaFoldDB" id="A0A150XN25"/>
<keyword evidence="1" id="KW-0812">Transmembrane</keyword>
<feature type="transmembrane region" description="Helical" evidence="1">
    <location>
        <begin position="7"/>
        <end position="28"/>
    </location>
</feature>
<dbReference type="GO" id="GO:0016788">
    <property type="term" value="F:hydrolase activity, acting on ester bonds"/>
    <property type="evidence" value="ECO:0007669"/>
    <property type="project" value="UniProtKB-ARBA"/>
</dbReference>
<proteinExistence type="predicted"/>
<dbReference type="EMBL" id="LQZQ01000005">
    <property type="protein sequence ID" value="KYG80148.1"/>
    <property type="molecule type" value="Genomic_DNA"/>
</dbReference>
<evidence type="ECO:0000313" key="3">
    <source>
        <dbReference type="Proteomes" id="UP000075583"/>
    </source>
</evidence>
<dbReference type="InterPro" id="IPR036514">
    <property type="entry name" value="SGNH_hydro_sf"/>
</dbReference>
<sequence length="366" mass="43416">MIMRKKLFKILIPFTIFFFSLELGLMILNALNIIKLEEPIYSFDNSRRFWAENDPDFGVWHSANYSFRHKKECFDVKYLTNSIGARDKERQISASGSRFAVIGDSFAEGWGVEDQDRFSNLLEGRTGIEFMNFAVGGAGLTQEYLIYKKKVMPFEHDAVLWALFPINDIVDDDIEFHAKYSHNRYRAYWVGEYPDYHIEHGLDSVQQSHFYFEKPNNIKSFLKNFTYTYNMLRAFKYVYQRTQVPEFDLSDSPGYFQINDEQWDRTKYSIEKMKEAMGDKKLYIVTIPGDHSYKIYKDHRYEVPLRDSLTKWSAKLGFQYYDLLSEADRMDSTEWKSLYFDCDAHWNTIGHKWAADKIDSVFNISR</sequence>
<evidence type="ECO:0000256" key="1">
    <source>
        <dbReference type="SAM" id="Phobius"/>
    </source>
</evidence>
<organism evidence="2 3">
    <name type="scientific">Roseivirga ehrenbergii (strain DSM 102268 / JCM 13514 / KCTC 12282 / NCIMB 14502 / KMM 6017)</name>
    <dbReference type="NCBI Taxonomy" id="279360"/>
    <lineage>
        <taxon>Bacteria</taxon>
        <taxon>Pseudomonadati</taxon>
        <taxon>Bacteroidota</taxon>
        <taxon>Cytophagia</taxon>
        <taxon>Cytophagales</taxon>
        <taxon>Roseivirgaceae</taxon>
        <taxon>Roseivirga</taxon>
    </lineage>
</organism>
<keyword evidence="1" id="KW-1133">Transmembrane helix</keyword>
<dbReference type="Proteomes" id="UP000075583">
    <property type="component" value="Unassembled WGS sequence"/>
</dbReference>
<keyword evidence="1" id="KW-0472">Membrane</keyword>
<name>A0A150XN25_ROSEK</name>
<comment type="caution">
    <text evidence="2">The sequence shown here is derived from an EMBL/GenBank/DDBJ whole genome shotgun (WGS) entry which is preliminary data.</text>
</comment>
<keyword evidence="3" id="KW-1185">Reference proteome</keyword>
<dbReference type="SUPFAM" id="SSF52266">
    <property type="entry name" value="SGNH hydrolase"/>
    <property type="match status" value="1"/>
</dbReference>
<dbReference type="STRING" id="279360.MB14_16535"/>
<reference evidence="2" key="1">
    <citation type="submission" date="2016-01" db="EMBL/GenBank/DDBJ databases">
        <title>Genome sequencing of Roseivirga ehrenbergii KMM 6017.</title>
        <authorList>
            <person name="Selvaratnam C."/>
            <person name="Thevarajoo S."/>
            <person name="Goh K.M."/>
            <person name="Ee R."/>
            <person name="Chan K.-G."/>
            <person name="Chong C.S."/>
        </authorList>
    </citation>
    <scope>NUCLEOTIDE SEQUENCE [LARGE SCALE GENOMIC DNA]</scope>
    <source>
        <strain evidence="2">KMM 6017</strain>
    </source>
</reference>
<dbReference type="CDD" id="cd00229">
    <property type="entry name" value="SGNH_hydrolase"/>
    <property type="match status" value="1"/>
</dbReference>
<accession>A0A150XN25</accession>
<dbReference type="Gene3D" id="3.40.50.1110">
    <property type="entry name" value="SGNH hydrolase"/>
    <property type="match status" value="1"/>
</dbReference>
<evidence type="ECO:0008006" key="4">
    <source>
        <dbReference type="Google" id="ProtNLM"/>
    </source>
</evidence>